<keyword evidence="3" id="KW-1185">Reference proteome</keyword>
<keyword evidence="1" id="KW-0175">Coiled coil</keyword>
<evidence type="ECO:0000256" key="1">
    <source>
        <dbReference type="SAM" id="Coils"/>
    </source>
</evidence>
<evidence type="ECO:0000313" key="3">
    <source>
        <dbReference type="Proteomes" id="UP000283383"/>
    </source>
</evidence>
<reference evidence="2 3" key="1">
    <citation type="journal article" date="2018" name="BMC Genomics">
        <title>Comparative genome analyses reveal sequence features reflecting distinct modes of host-adaptation between dicot and monocot powdery mildew.</title>
        <authorList>
            <person name="Wu Y."/>
            <person name="Ma X."/>
            <person name="Pan Z."/>
            <person name="Kale S.D."/>
            <person name="Song Y."/>
            <person name="King H."/>
            <person name="Zhang Q."/>
            <person name="Presley C."/>
            <person name="Deng X."/>
            <person name="Wei C.I."/>
            <person name="Xiao S."/>
        </authorList>
    </citation>
    <scope>NUCLEOTIDE SEQUENCE [LARGE SCALE GENOMIC DNA]</scope>
    <source>
        <strain evidence="2">UMSG3</strain>
    </source>
</reference>
<comment type="caution">
    <text evidence="2">The sequence shown here is derived from an EMBL/GenBank/DDBJ whole genome shotgun (WGS) entry which is preliminary data.</text>
</comment>
<dbReference type="AlphaFoldDB" id="A0A420I915"/>
<dbReference type="STRING" id="62708.A0A420I915"/>
<protein>
    <submittedName>
        <fullName evidence="2">Putative cd209 antigen</fullName>
    </submittedName>
</protein>
<dbReference type="Proteomes" id="UP000283383">
    <property type="component" value="Unassembled WGS sequence"/>
</dbReference>
<gene>
    <name evidence="2" type="ORF">GcM3_110001</name>
</gene>
<name>A0A420I915_9PEZI</name>
<proteinExistence type="predicted"/>
<feature type="coiled-coil region" evidence="1">
    <location>
        <begin position="359"/>
        <end position="386"/>
    </location>
</feature>
<evidence type="ECO:0000313" key="2">
    <source>
        <dbReference type="EMBL" id="RKF66846.1"/>
    </source>
</evidence>
<dbReference type="EMBL" id="MCBQ01011011">
    <property type="protein sequence ID" value="RKF66846.1"/>
    <property type="molecule type" value="Genomic_DNA"/>
</dbReference>
<accession>A0A420I915</accession>
<organism evidence="2 3">
    <name type="scientific">Golovinomyces cichoracearum</name>
    <dbReference type="NCBI Taxonomy" id="62708"/>
    <lineage>
        <taxon>Eukaryota</taxon>
        <taxon>Fungi</taxon>
        <taxon>Dikarya</taxon>
        <taxon>Ascomycota</taxon>
        <taxon>Pezizomycotina</taxon>
        <taxon>Leotiomycetes</taxon>
        <taxon>Erysiphales</taxon>
        <taxon>Erysiphaceae</taxon>
        <taxon>Golovinomyces</taxon>
    </lineage>
</organism>
<sequence length="650" mass="70867">MWQHLALSRSSSWMSIFDFFYNLKTSFLGAMSTSGMFTRLRAKLTSQQISTKEVSALAEREEEANKKALNQSISDAVLEAVRNEEFIKAVAVQLASELQPSFQELGPSAYNDKLQAHIEILKKRFDVQDTKLTHLSTILESNNLSTAEKICRIEEASNSILKSQGELNESTKVVEENQNAQLTSLGTEMALVQEKFTVLSKSLSNQVESIKSQMMAETTASLSEINLHLNNISKTLEEQTTKLVEIKDVASSPEVLARIDATNELNTTQVAALSELKALTEKSFNEFSNVHSNSSAISSTLDSSISQIHDIKGLLTIINTSKTNQEILAETKASNESLVIVTNTLSELKSGQSEILPSISTSNDALKSLSRDLEDIKRTESSLTENFKTASLNTSAQSQVIEDVKSFLTNNVATIAGITTLEQSVEKLKSSTDNMNALLDDIKSTVSRPQPIAEKVDLSKLESSVETITTDISQIKATNESLLGETHLAPVLSTLDAHSTQLTEIKSTVSASVQSTDKFDLSSIESSVKDLSSMLESQISSLGDLKKSVAALENTQKTDISGLESSIQKIDISGLESLIQKIDISGLESLIQKIDISGLESSIQKIDISRLESSIQKIDISRLESSIQKVIQTLESQKEALANSNTPTDS</sequence>